<protein>
    <recommendedName>
        <fullName evidence="6">Ribosomal RNA small subunit methyltransferase A</fullName>
        <ecNumber evidence="6">2.1.1.182</ecNumber>
    </recommendedName>
    <alternativeName>
        <fullName evidence="6">16S rRNA (adenine(1518)-N(6)/adenine(1519)-N(6))-dimethyltransferase</fullName>
    </alternativeName>
    <alternativeName>
        <fullName evidence="6">16S rRNA dimethyladenosine transferase</fullName>
    </alternativeName>
    <alternativeName>
        <fullName evidence="6">16S rRNA dimethylase</fullName>
    </alternativeName>
    <alternativeName>
        <fullName evidence="6">S-adenosylmethionine-6-N', N'-adenosyl(rRNA) dimethyltransferase</fullName>
    </alternativeName>
</protein>
<organism evidence="9 10">
    <name type="scientific">Candidatus Profftia tarda</name>
    <dbReference type="NCBI Taxonomy" id="1177216"/>
    <lineage>
        <taxon>Bacteria</taxon>
        <taxon>Pseudomonadati</taxon>
        <taxon>Pseudomonadota</taxon>
        <taxon>Gammaproteobacteria</taxon>
        <taxon>Enterobacterales</taxon>
        <taxon>Enterobacteriaceae</taxon>
        <taxon>Candidatus Profftia</taxon>
    </lineage>
</organism>
<feature type="binding site" evidence="6 7">
    <location>
        <position position="113"/>
    </location>
    <ligand>
        <name>S-adenosyl-L-methionine</name>
        <dbReference type="ChEBI" id="CHEBI:59789"/>
    </ligand>
</feature>
<comment type="similarity">
    <text evidence="6">Belongs to the class I-like SAM-binding methyltransferase superfamily. rRNA adenine N(6)-methyltransferase family. RsmA subfamily.</text>
</comment>
<dbReference type="InterPro" id="IPR001737">
    <property type="entry name" value="KsgA/Erm"/>
</dbReference>
<dbReference type="GO" id="GO:0003723">
    <property type="term" value="F:RNA binding"/>
    <property type="evidence" value="ECO:0007669"/>
    <property type="project" value="UniProtKB-UniRule"/>
</dbReference>
<feature type="binding site" evidence="6 7">
    <location>
        <position position="45"/>
    </location>
    <ligand>
        <name>S-adenosyl-L-methionine</name>
        <dbReference type="ChEBI" id="CHEBI:59789"/>
    </ligand>
</feature>
<dbReference type="GO" id="GO:0005829">
    <property type="term" value="C:cytosol"/>
    <property type="evidence" value="ECO:0007669"/>
    <property type="project" value="TreeGrafter"/>
</dbReference>
<gene>
    <name evidence="6 9" type="primary">rsmA</name>
    <name evidence="6" type="synonym">ksgA</name>
    <name evidence="9" type="ORF">PROFFT_A_01310</name>
</gene>
<dbReference type="InterPro" id="IPR011530">
    <property type="entry name" value="rRNA_adenine_dimethylase"/>
</dbReference>
<keyword evidence="5 6" id="KW-0694">RNA-binding</keyword>
<evidence type="ECO:0000256" key="1">
    <source>
        <dbReference type="ARBA" id="ARBA00022552"/>
    </source>
</evidence>
<reference evidence="9 10" key="1">
    <citation type="submission" date="2020-10" db="EMBL/GenBank/DDBJ databases">
        <authorList>
            <person name="Szabo G."/>
        </authorList>
    </citation>
    <scope>NUCLEOTIDE SEQUENCE [LARGE SCALE GENOMIC DNA]</scope>
    <source>
        <strain evidence="9">PROFFT</strain>
    </source>
</reference>
<evidence type="ECO:0000256" key="5">
    <source>
        <dbReference type="ARBA" id="ARBA00022884"/>
    </source>
</evidence>
<comment type="function">
    <text evidence="6">Specifically dimethylates two adjacent adenosines (A1518 and A1519) in the loop of a conserved hairpin near the 3'-end of 16S rRNA in the 30S particle. May play a critical role in biogenesis of 30S subunits.</text>
</comment>
<dbReference type="HAMAP" id="MF_00607">
    <property type="entry name" value="16SrRNA_methyltr_A"/>
    <property type="match status" value="1"/>
</dbReference>
<feature type="binding site" evidence="6 7">
    <location>
        <position position="20"/>
    </location>
    <ligand>
        <name>S-adenosyl-L-methionine</name>
        <dbReference type="ChEBI" id="CHEBI:59789"/>
    </ligand>
</feature>
<dbReference type="InterPro" id="IPR020598">
    <property type="entry name" value="rRNA_Ade_methylase_Trfase_N"/>
</dbReference>
<dbReference type="FunFam" id="1.10.8.100:FF:000001">
    <property type="entry name" value="Ribosomal RNA small subunit methyltransferase A"/>
    <property type="match status" value="1"/>
</dbReference>
<keyword evidence="10" id="KW-1185">Reference proteome</keyword>
<keyword evidence="2 6" id="KW-0489">Methyltransferase</keyword>
<dbReference type="PROSITE" id="PS51689">
    <property type="entry name" value="SAM_RNA_A_N6_MT"/>
    <property type="match status" value="1"/>
</dbReference>
<comment type="subcellular location">
    <subcellularLocation>
        <location evidence="6">Cytoplasm</location>
    </subcellularLocation>
</comment>
<proteinExistence type="inferred from homology"/>
<name>A0A8E4GI66_9ENTR</name>
<dbReference type="PANTHER" id="PTHR11727">
    <property type="entry name" value="DIMETHYLADENOSINE TRANSFERASE"/>
    <property type="match status" value="1"/>
</dbReference>
<feature type="binding site" evidence="6 7">
    <location>
        <position position="66"/>
    </location>
    <ligand>
        <name>S-adenosyl-L-methionine</name>
        <dbReference type="ChEBI" id="CHEBI:59789"/>
    </ligand>
</feature>
<dbReference type="InterPro" id="IPR020596">
    <property type="entry name" value="rRNA_Ade_Mease_Trfase_CS"/>
</dbReference>
<dbReference type="KEGG" id="ptf:PROFFT_A_01310"/>
<dbReference type="Proteomes" id="UP000683585">
    <property type="component" value="Chromosome"/>
</dbReference>
<accession>A0A8E4GI66</accession>
<feature type="domain" description="Ribosomal RNA adenine methylase transferase N-terminal" evidence="8">
    <location>
        <begin position="25"/>
        <end position="198"/>
    </location>
</feature>
<keyword evidence="1 6" id="KW-0698">rRNA processing</keyword>
<keyword evidence="4 6" id="KW-0949">S-adenosyl-L-methionine</keyword>
<evidence type="ECO:0000313" key="10">
    <source>
        <dbReference type="Proteomes" id="UP000683585"/>
    </source>
</evidence>
<dbReference type="EMBL" id="LR890047">
    <property type="protein sequence ID" value="CAD6508117.1"/>
    <property type="molecule type" value="Genomic_DNA"/>
</dbReference>
<dbReference type="RefSeq" id="WP_216782567.1">
    <property type="nucleotide sequence ID" value="NZ_LR890047.1"/>
</dbReference>
<keyword evidence="3 6" id="KW-0808">Transferase</keyword>
<dbReference type="PANTHER" id="PTHR11727:SF7">
    <property type="entry name" value="DIMETHYLADENOSINE TRANSFERASE-RELATED"/>
    <property type="match status" value="1"/>
</dbReference>
<feature type="binding site" evidence="6 7">
    <location>
        <position position="18"/>
    </location>
    <ligand>
        <name>S-adenosyl-L-methionine</name>
        <dbReference type="ChEBI" id="CHEBI:59789"/>
    </ligand>
</feature>
<evidence type="ECO:0000256" key="7">
    <source>
        <dbReference type="PROSITE-ProRule" id="PRU01026"/>
    </source>
</evidence>
<evidence type="ECO:0000256" key="3">
    <source>
        <dbReference type="ARBA" id="ARBA00022679"/>
    </source>
</evidence>
<evidence type="ECO:0000313" key="9">
    <source>
        <dbReference type="EMBL" id="CAD6508117.1"/>
    </source>
</evidence>
<dbReference type="Pfam" id="PF00398">
    <property type="entry name" value="RrnaAD"/>
    <property type="match status" value="1"/>
</dbReference>
<feature type="binding site" evidence="6 7">
    <location>
        <position position="91"/>
    </location>
    <ligand>
        <name>S-adenosyl-L-methionine</name>
        <dbReference type="ChEBI" id="CHEBI:59789"/>
    </ligand>
</feature>
<dbReference type="EC" id="2.1.1.182" evidence="6"/>
<dbReference type="SMART" id="SM00650">
    <property type="entry name" value="rADc"/>
    <property type="match status" value="1"/>
</dbReference>
<evidence type="ECO:0000259" key="8">
    <source>
        <dbReference type="SMART" id="SM00650"/>
    </source>
</evidence>
<dbReference type="AlphaFoldDB" id="A0A8E4GI66"/>
<evidence type="ECO:0000256" key="6">
    <source>
        <dbReference type="HAMAP-Rule" id="MF_00607"/>
    </source>
</evidence>
<evidence type="ECO:0000256" key="4">
    <source>
        <dbReference type="ARBA" id="ARBA00022691"/>
    </source>
</evidence>
<dbReference type="PROSITE" id="PS01131">
    <property type="entry name" value="RRNA_A_DIMETH"/>
    <property type="match status" value="1"/>
</dbReference>
<dbReference type="NCBIfam" id="TIGR00755">
    <property type="entry name" value="ksgA"/>
    <property type="match status" value="1"/>
</dbReference>
<dbReference type="GO" id="GO:0052908">
    <property type="term" value="F:16S rRNA (adenine(1518)-N(6)/adenine(1519)-N(6))-dimethyltransferase activity"/>
    <property type="evidence" value="ECO:0007669"/>
    <property type="project" value="UniProtKB-EC"/>
</dbReference>
<keyword evidence="6" id="KW-0963">Cytoplasm</keyword>
<comment type="catalytic activity">
    <reaction evidence="6">
        <text>adenosine(1518)/adenosine(1519) in 16S rRNA + 4 S-adenosyl-L-methionine = N(6)-dimethyladenosine(1518)/N(6)-dimethyladenosine(1519) in 16S rRNA + 4 S-adenosyl-L-homocysteine + 4 H(+)</text>
        <dbReference type="Rhea" id="RHEA:19609"/>
        <dbReference type="Rhea" id="RHEA-COMP:10232"/>
        <dbReference type="Rhea" id="RHEA-COMP:10233"/>
        <dbReference type="ChEBI" id="CHEBI:15378"/>
        <dbReference type="ChEBI" id="CHEBI:57856"/>
        <dbReference type="ChEBI" id="CHEBI:59789"/>
        <dbReference type="ChEBI" id="CHEBI:74411"/>
        <dbReference type="ChEBI" id="CHEBI:74493"/>
        <dbReference type="EC" id="2.1.1.182"/>
    </reaction>
</comment>
<evidence type="ECO:0000256" key="2">
    <source>
        <dbReference type="ARBA" id="ARBA00022603"/>
    </source>
</evidence>
<sequence>MNKIIRQYHIPRKRYGQNFLINQYIIDRIVSAINPMQNQAMVEIGPGLGALTKNIVNQISPITVIEIDRDLADQLARNPLIKKKVNILKQDAMTVDFYKLSCRLGQMLRIFGNLPYNISTPLIFHLFNYIPVIIDLHLMLQKEVVNRLVATPNNKNYGRLTIMTQYYCQVIPLMEVPPKAFRPVPNVNSSLVRLIPHKIIPYPVKDILLLRNITKSALNQRRKKVRNSLGHMFTTKQLTLIGIDPDQRAENISIESYCKLTNWLCEQK</sequence>